<dbReference type="KEGG" id="rub:GBA63_01310"/>
<keyword evidence="2" id="KW-1185">Reference proteome</keyword>
<dbReference type="EMBL" id="CP045119">
    <property type="protein sequence ID" value="QIN81415.1"/>
    <property type="molecule type" value="Genomic_DNA"/>
</dbReference>
<dbReference type="RefSeq" id="WP_166172768.1">
    <property type="nucleotide sequence ID" value="NZ_CP045119.1"/>
</dbReference>
<accession>A0A6G8Q4M1</accession>
<proteinExistence type="predicted"/>
<evidence type="ECO:0000313" key="1">
    <source>
        <dbReference type="EMBL" id="QIN81415.1"/>
    </source>
</evidence>
<dbReference type="Proteomes" id="UP000501452">
    <property type="component" value="Chromosome"/>
</dbReference>
<organism evidence="1 2">
    <name type="scientific">Rubrobacter tropicus</name>
    <dbReference type="NCBI Taxonomy" id="2653851"/>
    <lineage>
        <taxon>Bacteria</taxon>
        <taxon>Bacillati</taxon>
        <taxon>Actinomycetota</taxon>
        <taxon>Rubrobacteria</taxon>
        <taxon>Rubrobacterales</taxon>
        <taxon>Rubrobacteraceae</taxon>
        <taxon>Rubrobacter</taxon>
    </lineage>
</organism>
<gene>
    <name evidence="1" type="ORF">GBA63_01310</name>
</gene>
<evidence type="ECO:0000313" key="2">
    <source>
        <dbReference type="Proteomes" id="UP000501452"/>
    </source>
</evidence>
<reference evidence="1 2" key="1">
    <citation type="submission" date="2019-10" db="EMBL/GenBank/DDBJ databases">
        <title>Rubrobacter sp nov SCSIO 52090 isolated from a deep-sea sediment in the South China Sea.</title>
        <authorList>
            <person name="Chen R.W."/>
        </authorList>
    </citation>
    <scope>NUCLEOTIDE SEQUENCE [LARGE SCALE GENOMIC DNA]</scope>
    <source>
        <strain evidence="1 2">SCSIO 52909</strain>
    </source>
</reference>
<protein>
    <submittedName>
        <fullName evidence="1">Uncharacterized protein</fullName>
    </submittedName>
</protein>
<name>A0A6G8Q4M1_9ACTN</name>
<sequence length="171" mass="18185">MDLGRNDAASLWEALARSLGGSFTARARGMVSPELTLLSARGEPFGHIRADKIGGTQVRAGDLSATIAPASDRGYRMTTGDADTLAAEPAGSATALRLRSGNSAYEANISPLRNSAVARSHDGEETVRVSGGFTNRRYVATFNPQAPGALPIAIFLLHHTFKLRREAYRTT</sequence>
<dbReference type="AlphaFoldDB" id="A0A6G8Q4M1"/>